<feature type="region of interest" description="Disordered" evidence="1">
    <location>
        <begin position="205"/>
        <end position="224"/>
    </location>
</feature>
<evidence type="ECO:0000313" key="2">
    <source>
        <dbReference type="EMBL" id="GER47380.1"/>
    </source>
</evidence>
<protein>
    <submittedName>
        <fullName evidence="2">Pentatricopeptide repeat (PPR) superfamily protein</fullName>
    </submittedName>
</protein>
<reference evidence="3" key="1">
    <citation type="journal article" date="2019" name="Curr. Biol.">
        <title>Genome Sequence of Striga asiatica Provides Insight into the Evolution of Plant Parasitism.</title>
        <authorList>
            <person name="Yoshida S."/>
            <person name="Kim S."/>
            <person name="Wafula E.K."/>
            <person name="Tanskanen J."/>
            <person name="Kim Y.M."/>
            <person name="Honaas L."/>
            <person name="Yang Z."/>
            <person name="Spallek T."/>
            <person name="Conn C.E."/>
            <person name="Ichihashi Y."/>
            <person name="Cheong K."/>
            <person name="Cui S."/>
            <person name="Der J.P."/>
            <person name="Gundlach H."/>
            <person name="Jiao Y."/>
            <person name="Hori C."/>
            <person name="Ishida J.K."/>
            <person name="Kasahara H."/>
            <person name="Kiba T."/>
            <person name="Kim M.S."/>
            <person name="Koo N."/>
            <person name="Laohavisit A."/>
            <person name="Lee Y.H."/>
            <person name="Lumba S."/>
            <person name="McCourt P."/>
            <person name="Mortimer J.C."/>
            <person name="Mutuku J.M."/>
            <person name="Nomura T."/>
            <person name="Sasaki-Sekimoto Y."/>
            <person name="Seto Y."/>
            <person name="Wang Y."/>
            <person name="Wakatake T."/>
            <person name="Sakakibara H."/>
            <person name="Demura T."/>
            <person name="Yamaguchi S."/>
            <person name="Yoneyama K."/>
            <person name="Manabe R.I."/>
            <person name="Nelson D.C."/>
            <person name="Schulman A.H."/>
            <person name="Timko M.P."/>
            <person name="dePamphilis C.W."/>
            <person name="Choi D."/>
            <person name="Shirasu K."/>
        </authorList>
    </citation>
    <scope>NUCLEOTIDE SEQUENCE [LARGE SCALE GENOMIC DNA]</scope>
    <source>
        <strain evidence="3">cv. UVA1</strain>
    </source>
</reference>
<keyword evidence="3" id="KW-1185">Reference proteome</keyword>
<dbReference type="Proteomes" id="UP000325081">
    <property type="component" value="Unassembled WGS sequence"/>
</dbReference>
<name>A0A5A7QQ90_STRAF</name>
<evidence type="ECO:0000313" key="3">
    <source>
        <dbReference type="Proteomes" id="UP000325081"/>
    </source>
</evidence>
<dbReference type="AlphaFoldDB" id="A0A5A7QQ90"/>
<proteinExistence type="predicted"/>
<accession>A0A5A7QQ90</accession>
<comment type="caution">
    <text evidence="2">The sequence shown here is derived from an EMBL/GenBank/DDBJ whole genome shotgun (WGS) entry which is preliminary data.</text>
</comment>
<organism evidence="2 3">
    <name type="scientific">Striga asiatica</name>
    <name type="common">Asiatic witchweed</name>
    <name type="synonym">Buchnera asiatica</name>
    <dbReference type="NCBI Taxonomy" id="4170"/>
    <lineage>
        <taxon>Eukaryota</taxon>
        <taxon>Viridiplantae</taxon>
        <taxon>Streptophyta</taxon>
        <taxon>Embryophyta</taxon>
        <taxon>Tracheophyta</taxon>
        <taxon>Spermatophyta</taxon>
        <taxon>Magnoliopsida</taxon>
        <taxon>eudicotyledons</taxon>
        <taxon>Gunneridae</taxon>
        <taxon>Pentapetalae</taxon>
        <taxon>asterids</taxon>
        <taxon>lamiids</taxon>
        <taxon>Lamiales</taxon>
        <taxon>Orobanchaceae</taxon>
        <taxon>Buchnereae</taxon>
        <taxon>Striga</taxon>
    </lineage>
</organism>
<evidence type="ECO:0000256" key="1">
    <source>
        <dbReference type="SAM" id="MobiDB-lite"/>
    </source>
</evidence>
<feature type="compositionally biased region" description="Polar residues" evidence="1">
    <location>
        <begin position="214"/>
        <end position="224"/>
    </location>
</feature>
<sequence>MSLVEGSKGLLGLWGFFLRRFKSKTRMLRMGPRLSNPITQDECLYDDLWSKKADSTFIDVLVELNLLGDWKVGRPSPSIFNYTRLVLIAEHEAYFNLQELGERFEFLHKRYSVFSWMLHKHGLRHCFQSNILTAPVAIWDDKFESNPFSVAYQHSGDPRWGDLRFIGDTQDVVQDRNSTNVVAGAHKDTSHHTALQHLCSTRNSIFPPHHTRPSDASSEESVNTQSMLEEYAQLKF</sequence>
<gene>
    <name evidence="2" type="ORF">STAS_24484</name>
</gene>
<dbReference type="EMBL" id="BKCP01007893">
    <property type="protein sequence ID" value="GER47380.1"/>
    <property type="molecule type" value="Genomic_DNA"/>
</dbReference>